<name>A0A6M6JHT1_9PSEU</name>
<dbReference type="Proteomes" id="UP000505377">
    <property type="component" value="Chromosome"/>
</dbReference>
<feature type="domain" description="N-acetyltransferase" evidence="3">
    <location>
        <begin position="3"/>
        <end position="149"/>
    </location>
</feature>
<keyword evidence="2" id="KW-0012">Acyltransferase</keyword>
<dbReference type="InterPro" id="IPR016181">
    <property type="entry name" value="Acyl_CoA_acyltransferase"/>
</dbReference>
<sequence length="150" mass="15887">MTVTVRPARAGEAAVLAALAVRSKGHWGYSAAFLARFAHGQALTEDVLAANDVRVADRDGAPVGFCTLLHRGATVVLDDLWVDPAEIGRGTGRLLFEHARDRAAATGARVLEWGSDPHAVGFYERMGAVAVGWADALDGRQPVMRLALDG</sequence>
<dbReference type="KEGG" id="pbro:HOP40_09175"/>
<dbReference type="RefSeq" id="WP_172156662.1">
    <property type="nucleotide sequence ID" value="NZ_CP053564.1"/>
</dbReference>
<evidence type="ECO:0000313" key="4">
    <source>
        <dbReference type="EMBL" id="QJY45951.1"/>
    </source>
</evidence>
<dbReference type="InterPro" id="IPR000182">
    <property type="entry name" value="GNAT_dom"/>
</dbReference>
<dbReference type="InterPro" id="IPR050832">
    <property type="entry name" value="Bact_Acetyltransf"/>
</dbReference>
<dbReference type="PANTHER" id="PTHR43877:SF1">
    <property type="entry name" value="ACETYLTRANSFERASE"/>
    <property type="match status" value="1"/>
</dbReference>
<evidence type="ECO:0000256" key="1">
    <source>
        <dbReference type="ARBA" id="ARBA00022679"/>
    </source>
</evidence>
<proteinExistence type="predicted"/>
<dbReference type="PROSITE" id="PS51186">
    <property type="entry name" value="GNAT"/>
    <property type="match status" value="1"/>
</dbReference>
<reference evidence="4 5" key="1">
    <citation type="submission" date="2020-05" db="EMBL/GenBank/DDBJ databases">
        <authorList>
            <person name="Mo P."/>
        </authorList>
    </citation>
    <scope>NUCLEOTIDE SEQUENCE [LARGE SCALE GENOMIC DNA]</scope>
    <source>
        <strain evidence="4 5">Gen01</strain>
    </source>
</reference>
<dbReference type="EMBL" id="CP053564">
    <property type="protein sequence ID" value="QJY45951.1"/>
    <property type="molecule type" value="Genomic_DNA"/>
</dbReference>
<keyword evidence="5" id="KW-1185">Reference proteome</keyword>
<dbReference type="GO" id="GO:0016747">
    <property type="term" value="F:acyltransferase activity, transferring groups other than amino-acyl groups"/>
    <property type="evidence" value="ECO:0007669"/>
    <property type="project" value="InterPro"/>
</dbReference>
<dbReference type="CDD" id="cd04301">
    <property type="entry name" value="NAT_SF"/>
    <property type="match status" value="1"/>
</dbReference>
<evidence type="ECO:0000256" key="2">
    <source>
        <dbReference type="ARBA" id="ARBA00023315"/>
    </source>
</evidence>
<keyword evidence="1 4" id="KW-0808">Transferase</keyword>
<organism evidence="4 5">
    <name type="scientific">Pseudonocardia broussonetiae</name>
    <dbReference type="NCBI Taxonomy" id="2736640"/>
    <lineage>
        <taxon>Bacteria</taxon>
        <taxon>Bacillati</taxon>
        <taxon>Actinomycetota</taxon>
        <taxon>Actinomycetes</taxon>
        <taxon>Pseudonocardiales</taxon>
        <taxon>Pseudonocardiaceae</taxon>
        <taxon>Pseudonocardia</taxon>
    </lineage>
</organism>
<dbReference type="Pfam" id="PF00583">
    <property type="entry name" value="Acetyltransf_1"/>
    <property type="match status" value="1"/>
</dbReference>
<gene>
    <name evidence="4" type="ORF">HOP40_09175</name>
</gene>
<evidence type="ECO:0000313" key="5">
    <source>
        <dbReference type="Proteomes" id="UP000505377"/>
    </source>
</evidence>
<evidence type="ECO:0000259" key="3">
    <source>
        <dbReference type="PROSITE" id="PS51186"/>
    </source>
</evidence>
<dbReference type="SUPFAM" id="SSF55729">
    <property type="entry name" value="Acyl-CoA N-acyltransferases (Nat)"/>
    <property type="match status" value="1"/>
</dbReference>
<dbReference type="PANTHER" id="PTHR43877">
    <property type="entry name" value="AMINOALKYLPHOSPHONATE N-ACETYLTRANSFERASE-RELATED-RELATED"/>
    <property type="match status" value="1"/>
</dbReference>
<protein>
    <submittedName>
        <fullName evidence="4">GNAT family N-acetyltransferase</fullName>
    </submittedName>
</protein>
<dbReference type="Gene3D" id="3.40.630.30">
    <property type="match status" value="1"/>
</dbReference>
<accession>A0A6M6JHT1</accession>
<dbReference type="AlphaFoldDB" id="A0A6M6JHT1"/>